<gene>
    <name evidence="1" type="ORF">RM545_09600</name>
</gene>
<accession>A0ABU3CLX2</accession>
<reference evidence="1 2" key="1">
    <citation type="submission" date="2023-09" db="EMBL/GenBank/DDBJ databases">
        <authorList>
            <person name="Rey-Velasco X."/>
        </authorList>
    </citation>
    <scope>NUCLEOTIDE SEQUENCE [LARGE SCALE GENOMIC DNA]</scope>
    <source>
        <strain evidence="1 2">F260</strain>
    </source>
</reference>
<evidence type="ECO:0000313" key="1">
    <source>
        <dbReference type="EMBL" id="MDT0646945.1"/>
    </source>
</evidence>
<name>A0ABU3CLX2_9FLAO</name>
<evidence type="ECO:0000313" key="2">
    <source>
        <dbReference type="Proteomes" id="UP001245285"/>
    </source>
</evidence>
<keyword evidence="2" id="KW-1185">Reference proteome</keyword>
<proteinExistence type="predicted"/>
<protein>
    <submittedName>
        <fullName evidence="1">Uncharacterized protein</fullName>
    </submittedName>
</protein>
<dbReference type="Proteomes" id="UP001245285">
    <property type="component" value="Unassembled WGS sequence"/>
</dbReference>
<dbReference type="RefSeq" id="WP_311495106.1">
    <property type="nucleotide sequence ID" value="NZ_JAVRHO010000011.1"/>
</dbReference>
<organism evidence="1 2">
    <name type="scientific">Autumnicola lenta</name>
    <dbReference type="NCBI Taxonomy" id="3075593"/>
    <lineage>
        <taxon>Bacteria</taxon>
        <taxon>Pseudomonadati</taxon>
        <taxon>Bacteroidota</taxon>
        <taxon>Flavobacteriia</taxon>
        <taxon>Flavobacteriales</taxon>
        <taxon>Flavobacteriaceae</taxon>
        <taxon>Autumnicola</taxon>
    </lineage>
</organism>
<comment type="caution">
    <text evidence="1">The sequence shown here is derived from an EMBL/GenBank/DDBJ whole genome shotgun (WGS) entry which is preliminary data.</text>
</comment>
<sequence length="143" mass="15873">MKFSKYYILIAAVLLLAFITNPGKEKHVEKASEVISEYLSSEGEADLFTVAMGSLVGAVVGYKMDIDNFLFFTTSSIRSSKKDDTLLCGVGVFGQVIWVASENNIEEFTSDHEDKKLLKNSNTELKQPADIEEIDPALQPLFK</sequence>
<dbReference type="EMBL" id="JAVRHO010000011">
    <property type="protein sequence ID" value="MDT0646945.1"/>
    <property type="molecule type" value="Genomic_DNA"/>
</dbReference>